<feature type="compositionally biased region" description="Basic and acidic residues" evidence="1">
    <location>
        <begin position="1315"/>
        <end position="1337"/>
    </location>
</feature>
<name>A0AAD8E7H5_DIPPU</name>
<feature type="compositionally biased region" description="Polar residues" evidence="1">
    <location>
        <begin position="708"/>
        <end position="724"/>
    </location>
</feature>
<feature type="compositionally biased region" description="Acidic residues" evidence="1">
    <location>
        <begin position="256"/>
        <end position="265"/>
    </location>
</feature>
<feature type="compositionally biased region" description="Polar residues" evidence="1">
    <location>
        <begin position="931"/>
        <end position="951"/>
    </location>
</feature>
<feature type="region of interest" description="Disordered" evidence="1">
    <location>
        <begin position="1"/>
        <end position="37"/>
    </location>
</feature>
<feature type="compositionally biased region" description="Low complexity" evidence="1">
    <location>
        <begin position="1104"/>
        <end position="1123"/>
    </location>
</feature>
<dbReference type="Proteomes" id="UP001233999">
    <property type="component" value="Unassembled WGS sequence"/>
</dbReference>
<feature type="region of interest" description="Disordered" evidence="1">
    <location>
        <begin position="1024"/>
        <end position="1052"/>
    </location>
</feature>
<evidence type="ECO:0000256" key="1">
    <source>
        <dbReference type="SAM" id="MobiDB-lite"/>
    </source>
</evidence>
<feature type="non-terminal residue" evidence="2">
    <location>
        <position position="1369"/>
    </location>
</feature>
<evidence type="ECO:0000313" key="2">
    <source>
        <dbReference type="EMBL" id="KAJ9580018.1"/>
    </source>
</evidence>
<feature type="compositionally biased region" description="Basic and acidic residues" evidence="1">
    <location>
        <begin position="916"/>
        <end position="925"/>
    </location>
</feature>
<comment type="caution">
    <text evidence="2">The sequence shown here is derived from an EMBL/GenBank/DDBJ whole genome shotgun (WGS) entry which is preliminary data.</text>
</comment>
<feature type="region of interest" description="Disordered" evidence="1">
    <location>
        <begin position="618"/>
        <end position="668"/>
    </location>
</feature>
<feature type="region of interest" description="Disordered" evidence="1">
    <location>
        <begin position="90"/>
        <end position="116"/>
    </location>
</feature>
<feature type="compositionally biased region" description="Basic and acidic residues" evidence="1">
    <location>
        <begin position="1087"/>
        <end position="1103"/>
    </location>
</feature>
<feature type="region of interest" description="Disordered" evidence="1">
    <location>
        <begin position="1160"/>
        <end position="1349"/>
    </location>
</feature>
<organism evidence="2 3">
    <name type="scientific">Diploptera punctata</name>
    <name type="common">Pacific beetle cockroach</name>
    <dbReference type="NCBI Taxonomy" id="6984"/>
    <lineage>
        <taxon>Eukaryota</taxon>
        <taxon>Metazoa</taxon>
        <taxon>Ecdysozoa</taxon>
        <taxon>Arthropoda</taxon>
        <taxon>Hexapoda</taxon>
        <taxon>Insecta</taxon>
        <taxon>Pterygota</taxon>
        <taxon>Neoptera</taxon>
        <taxon>Polyneoptera</taxon>
        <taxon>Dictyoptera</taxon>
        <taxon>Blattodea</taxon>
        <taxon>Blaberoidea</taxon>
        <taxon>Blaberidae</taxon>
        <taxon>Diplopterinae</taxon>
        <taxon>Diploptera</taxon>
    </lineage>
</organism>
<sequence length="1369" mass="151733">ENPTKSHSTCSDGSLLSMGSSEMDEDSLCQNSGHSSKLSLHDKMTYHENDLELDIGVSAAPLSHSAAKHKMAVRPKRTHGEAMVVRLLAGASPLPSTPELNEDTSGRSASPDIKPSKEDIIASEDLCTTNDIFVDEVTIAWPSDDGMKTTTNILPAETQLKSASLPPGLALTPEMSNTELPAAAKVKRCNSSIAQRQNELATAAMQQHLQRSISEDSAKHQSRVIKSTETTTKSFLRSGIQTDTQRTFGTVGEEDEYIKDDDPCDEVSQKEKYKDEKKKDDSSFFSRLIRRSGKKKKEISQDTLDSLTITSSNSYKPFNEPSVVPKRIDLKGRYANESINDLPSSQHYPPPKQPTGKFGGSRSTPASRQRVMPINIPASPEGPRKAETNREVEEVTVGLPLPTSPAPEPESLSANRMQVSYSTSPPKPMWPESNNVIYNKQPSRLISQWHDVPDNTAQVHDVQHFRSKLRVTGLSSYQHRMNNDDREYTSLIDTVSNNESAEAVAARQNAVKKSKSFRRESETLNLSPNLPSFSNETDTDVLKSSIDNTTQNYEKPRTKSVCDSVQKSVEQESTEKKEDPSLDINGRLFTKNTVITARSVVKEISNVAESRPVARIYNSRHPDRMMKKSSSLDSIGSFGDSRKSPTSDAHMSSKKSSSSESINSLTQQTTVPVYAEAISITHNTRKEVIIKEERKIFSKTSSAENIITAQPSQVTTSEKVNSSDVPKPVSPAVLSTKPSVPEISKPVDVTPIPSEPTSRLSNPTVERNINKVEQSQAPTPQRNHTPRIRSSGGSTQTEQVPEFLKVQLNRVDNKPVTSMVFDSTERSYSPLKSSEIRQTGLRRKESVGKLIEKNDIAEIVPNGADISSQISNIKERKSNREDVTAGGNLVYHSQTETNTNKTTDLSTTAALTEETGKDPTVKTVEDEVPVETTSSQKQRCKSLPSSNQVNGSNRNYSIVSISSTPSSKPMLKKQAISLDSADSSRYFMKKQISNDSDDITMITKTGTQDVVQITNLTENSSLRKKSITKEHGSWKDDESVSSEKSENSSVEVVLRSKKIISSKDFGIKKDEDIQSIEKRISGESVENKKLGIWREDESQKEKQTTGTENSNSQETNNNSSSGEVILRKKSLSRGEINRNGGKDDEPELLKVFARRSLKLKDNECENLGQQVGSKSRSEVTPEQGTKSRDSDKENEGGDSPREERKKQMIKEPLAESKIHIESSEAPPVLKTSSTGITTRNGSIVSGSNKYTRSLSGSVTLNNDHTIQNNESSLIYRKENPGLSPDKRQRNRTIPESPKTDTNIEKTPHRAWANIYREKEMDITNNDTKKSNMDKQGETNDDNSIPRFKRIQQMKEEWELRAQGLKKTLP</sequence>
<feature type="compositionally biased region" description="Basic and acidic residues" evidence="1">
    <location>
        <begin position="1275"/>
        <end position="1287"/>
    </location>
</feature>
<feature type="compositionally biased region" description="Polar residues" evidence="1">
    <location>
        <begin position="301"/>
        <end position="316"/>
    </location>
</feature>
<feature type="compositionally biased region" description="Polar residues" evidence="1">
    <location>
        <begin position="1"/>
        <end position="20"/>
    </location>
</feature>
<proteinExistence type="predicted"/>
<feature type="region of interest" description="Disordered" evidence="1">
    <location>
        <begin position="916"/>
        <end position="951"/>
    </location>
</feature>
<gene>
    <name evidence="2" type="ORF">L9F63_004311</name>
</gene>
<feature type="compositionally biased region" description="Basic and acidic residues" evidence="1">
    <location>
        <begin position="1027"/>
        <end position="1046"/>
    </location>
</feature>
<reference evidence="2" key="2">
    <citation type="submission" date="2023-05" db="EMBL/GenBank/DDBJ databases">
        <authorList>
            <person name="Fouks B."/>
        </authorList>
    </citation>
    <scope>NUCLEOTIDE SEQUENCE</scope>
    <source>
        <strain evidence="2">Stay&amp;Tobe</strain>
        <tissue evidence="2">Testes</tissue>
    </source>
</reference>
<accession>A0AAD8E7H5</accession>
<evidence type="ECO:0000313" key="3">
    <source>
        <dbReference type="Proteomes" id="UP001233999"/>
    </source>
</evidence>
<feature type="compositionally biased region" description="Basic and acidic residues" evidence="1">
    <location>
        <begin position="1297"/>
        <end position="1307"/>
    </location>
</feature>
<feature type="compositionally biased region" description="Polar residues" evidence="1">
    <location>
        <begin position="337"/>
        <end position="347"/>
    </location>
</feature>
<dbReference type="EMBL" id="JASPKZ010008364">
    <property type="protein sequence ID" value="KAJ9580018.1"/>
    <property type="molecule type" value="Genomic_DNA"/>
</dbReference>
<feature type="region of interest" description="Disordered" evidence="1">
    <location>
        <begin position="547"/>
        <end position="582"/>
    </location>
</feature>
<feature type="compositionally biased region" description="Polar residues" evidence="1">
    <location>
        <begin position="1230"/>
        <end position="1272"/>
    </location>
</feature>
<feature type="compositionally biased region" description="Basic and acidic residues" evidence="1">
    <location>
        <begin position="569"/>
        <end position="580"/>
    </location>
</feature>
<feature type="region of interest" description="Disordered" evidence="1">
    <location>
        <begin position="256"/>
        <end position="432"/>
    </location>
</feature>
<reference evidence="2" key="1">
    <citation type="journal article" date="2023" name="IScience">
        <title>Live-bearing cockroach genome reveals convergent evolutionary mechanisms linked to viviparity in insects and beyond.</title>
        <authorList>
            <person name="Fouks B."/>
            <person name="Harrison M.C."/>
            <person name="Mikhailova A.A."/>
            <person name="Marchal E."/>
            <person name="English S."/>
            <person name="Carruthers M."/>
            <person name="Jennings E.C."/>
            <person name="Chiamaka E.L."/>
            <person name="Frigard R.A."/>
            <person name="Pippel M."/>
            <person name="Attardo G.M."/>
            <person name="Benoit J.B."/>
            <person name="Bornberg-Bauer E."/>
            <person name="Tobe S.S."/>
        </authorList>
    </citation>
    <scope>NUCLEOTIDE SEQUENCE</scope>
    <source>
        <strain evidence="2">Stay&amp;Tobe</strain>
    </source>
</reference>
<feature type="compositionally biased region" description="Polar residues" evidence="1">
    <location>
        <begin position="755"/>
        <end position="783"/>
    </location>
</feature>
<feature type="compositionally biased region" description="Basic residues" evidence="1">
    <location>
        <begin position="288"/>
        <end position="297"/>
    </location>
</feature>
<feature type="compositionally biased region" description="Basic and acidic residues" evidence="1">
    <location>
        <begin position="267"/>
        <end position="282"/>
    </location>
</feature>
<feature type="region of interest" description="Disordered" evidence="1">
    <location>
        <begin position="1087"/>
        <end position="1148"/>
    </location>
</feature>
<feature type="compositionally biased region" description="Basic and acidic residues" evidence="1">
    <location>
        <begin position="382"/>
        <end position="393"/>
    </location>
</feature>
<protein>
    <submittedName>
        <fullName evidence="2">Uncharacterized protein</fullName>
    </submittedName>
</protein>
<feature type="compositionally biased region" description="Polar residues" evidence="1">
    <location>
        <begin position="28"/>
        <end position="37"/>
    </location>
</feature>
<feature type="region of interest" description="Disordered" evidence="1">
    <location>
        <begin position="708"/>
        <end position="797"/>
    </location>
</feature>
<feature type="compositionally biased region" description="Polar residues" evidence="1">
    <location>
        <begin position="412"/>
        <end position="424"/>
    </location>
</feature>
<keyword evidence="3" id="KW-1185">Reference proteome</keyword>
<feature type="compositionally biased region" description="Basic and acidic residues" evidence="1">
    <location>
        <begin position="1175"/>
        <end position="1222"/>
    </location>
</feature>